<evidence type="ECO:0000313" key="3">
    <source>
        <dbReference type="EMBL" id="TWT80394.1"/>
    </source>
</evidence>
<sequence length="322" mass="36385" precursor="true">MKPTMLFALILTSVVSLPATRVSAQVPFPGPRYTREQIQAQQKRHEEQRKLAEAKYQEQLQQAELLGKDIKLTILMDSASVRVPADISKQIEAFEAGQRELDGWKRQWSQLERREREARKKALEEREEAEGKVENTVTRGGWGSALHSVNGLLPGHIISEQKAIKEIGPRPIVPSAPQRPTQPRMTLLFENTSDQMRRLYPSTSNGRPHHSTKWKYSADGTHGIHSGTSGIFHDSEFSVDLAPGETYRIPLNRPASKFPLYFVKPGTHRFAVTYTTGITSSQFSVFHVPELEEDAMVIESLPVEFTVEFEEASNEKQSKHTS</sequence>
<dbReference type="Proteomes" id="UP000315010">
    <property type="component" value="Unassembled WGS sequence"/>
</dbReference>
<organism evidence="3 4">
    <name type="scientific">Novipirellula herctigrandis</name>
    <dbReference type="NCBI Taxonomy" id="2527986"/>
    <lineage>
        <taxon>Bacteria</taxon>
        <taxon>Pseudomonadati</taxon>
        <taxon>Planctomycetota</taxon>
        <taxon>Planctomycetia</taxon>
        <taxon>Pirellulales</taxon>
        <taxon>Pirellulaceae</taxon>
        <taxon>Novipirellula</taxon>
    </lineage>
</organism>
<name>A0A5C5YZC3_9BACT</name>
<keyword evidence="1" id="KW-0175">Coiled coil</keyword>
<dbReference type="EMBL" id="SJPJ01000001">
    <property type="protein sequence ID" value="TWT80394.1"/>
    <property type="molecule type" value="Genomic_DNA"/>
</dbReference>
<evidence type="ECO:0000313" key="4">
    <source>
        <dbReference type="Proteomes" id="UP000315010"/>
    </source>
</evidence>
<keyword evidence="2" id="KW-0732">Signal</keyword>
<accession>A0A5C5YZC3</accession>
<feature type="chain" id="PRO_5023061443" evidence="2">
    <location>
        <begin position="25"/>
        <end position="322"/>
    </location>
</feature>
<feature type="coiled-coil region" evidence="1">
    <location>
        <begin position="101"/>
        <end position="139"/>
    </location>
</feature>
<feature type="signal peptide" evidence="2">
    <location>
        <begin position="1"/>
        <end position="24"/>
    </location>
</feature>
<feature type="coiled-coil region" evidence="1">
    <location>
        <begin position="35"/>
        <end position="62"/>
    </location>
</feature>
<reference evidence="3 4" key="1">
    <citation type="submission" date="2019-02" db="EMBL/GenBank/DDBJ databases">
        <title>Deep-cultivation of Planctomycetes and their phenomic and genomic characterization uncovers novel biology.</title>
        <authorList>
            <person name="Wiegand S."/>
            <person name="Jogler M."/>
            <person name="Boedeker C."/>
            <person name="Pinto D."/>
            <person name="Vollmers J."/>
            <person name="Rivas-Marin E."/>
            <person name="Kohn T."/>
            <person name="Peeters S.H."/>
            <person name="Heuer A."/>
            <person name="Rast P."/>
            <person name="Oberbeckmann S."/>
            <person name="Bunk B."/>
            <person name="Jeske O."/>
            <person name="Meyerdierks A."/>
            <person name="Storesund J.E."/>
            <person name="Kallscheuer N."/>
            <person name="Luecker S."/>
            <person name="Lage O.M."/>
            <person name="Pohl T."/>
            <person name="Merkel B.J."/>
            <person name="Hornburger P."/>
            <person name="Mueller R.-W."/>
            <person name="Bruemmer F."/>
            <person name="Labrenz M."/>
            <person name="Spormann A.M."/>
            <person name="Op Den Camp H."/>
            <person name="Overmann J."/>
            <person name="Amann R."/>
            <person name="Jetten M.S.M."/>
            <person name="Mascher T."/>
            <person name="Medema M.H."/>
            <person name="Devos D.P."/>
            <person name="Kaster A.-K."/>
            <person name="Ovreas L."/>
            <person name="Rohde M."/>
            <person name="Galperin M.Y."/>
            <person name="Jogler C."/>
        </authorList>
    </citation>
    <scope>NUCLEOTIDE SEQUENCE [LARGE SCALE GENOMIC DNA]</scope>
    <source>
        <strain evidence="3 4">CA13</strain>
    </source>
</reference>
<comment type="caution">
    <text evidence="3">The sequence shown here is derived from an EMBL/GenBank/DDBJ whole genome shotgun (WGS) entry which is preliminary data.</text>
</comment>
<gene>
    <name evidence="3" type="ORF">CA13_18100</name>
</gene>
<evidence type="ECO:0000256" key="1">
    <source>
        <dbReference type="SAM" id="Coils"/>
    </source>
</evidence>
<evidence type="ECO:0000256" key="2">
    <source>
        <dbReference type="SAM" id="SignalP"/>
    </source>
</evidence>
<protein>
    <submittedName>
        <fullName evidence="3">Uncharacterized protein</fullName>
    </submittedName>
</protein>
<dbReference type="AlphaFoldDB" id="A0A5C5YZC3"/>
<keyword evidence="4" id="KW-1185">Reference proteome</keyword>
<proteinExistence type="predicted"/>